<evidence type="ECO:0000256" key="1">
    <source>
        <dbReference type="ARBA" id="ARBA00023002"/>
    </source>
</evidence>
<evidence type="ECO:0000256" key="3">
    <source>
        <dbReference type="PIRSR" id="PIRSR000105-2"/>
    </source>
</evidence>
<feature type="binding site" evidence="3">
    <location>
        <position position="141"/>
    </location>
    <ligand>
        <name>NAD(+)</name>
        <dbReference type="ChEBI" id="CHEBI:57540"/>
    </ligand>
</feature>
<dbReference type="InterPro" id="IPR022694">
    <property type="entry name" value="3-OHacyl-CoA_DH"/>
</dbReference>
<dbReference type="SUPFAM" id="SSF48179">
    <property type="entry name" value="6-phosphogluconate dehydrogenase C-terminal domain-like"/>
    <property type="match status" value="1"/>
</dbReference>
<feature type="domain" description="3-hydroxyacyl-CoA dehydrogenase NAD binding" evidence="5">
    <location>
        <begin position="3"/>
        <end position="181"/>
    </location>
</feature>
<dbReference type="GO" id="GO:0008691">
    <property type="term" value="F:3-hydroxybutyryl-CoA dehydrogenase activity"/>
    <property type="evidence" value="ECO:0007669"/>
    <property type="project" value="UniProtKB-EC"/>
</dbReference>
<dbReference type="PANTHER" id="PTHR48075">
    <property type="entry name" value="3-HYDROXYACYL-COA DEHYDROGENASE FAMILY PROTEIN"/>
    <property type="match status" value="1"/>
</dbReference>
<feature type="binding site" evidence="3">
    <location>
        <position position="95"/>
    </location>
    <ligand>
        <name>NAD(+)</name>
        <dbReference type="ChEBI" id="CHEBI:57540"/>
    </ligand>
</feature>
<dbReference type="OrthoDB" id="9771883at2"/>
<dbReference type="Proteomes" id="UP000263833">
    <property type="component" value="Unassembled WGS sequence"/>
</dbReference>
<name>A0A371B5F9_9SPHN</name>
<dbReference type="Gene3D" id="1.10.1040.10">
    <property type="entry name" value="N-(1-d-carboxylethyl)-l-norvaline Dehydrogenase, domain 2"/>
    <property type="match status" value="1"/>
</dbReference>
<proteinExistence type="predicted"/>
<feature type="binding site" evidence="3">
    <location>
        <position position="31"/>
    </location>
    <ligand>
        <name>NAD(+)</name>
        <dbReference type="ChEBI" id="CHEBI:57540"/>
    </ligand>
</feature>
<evidence type="ECO:0000259" key="5">
    <source>
        <dbReference type="Pfam" id="PF02737"/>
    </source>
</evidence>
<dbReference type="InterPro" id="IPR036291">
    <property type="entry name" value="NAD(P)-bd_dom_sf"/>
</dbReference>
<dbReference type="PANTHER" id="PTHR48075:SF5">
    <property type="entry name" value="3-HYDROXYBUTYRYL-COA DEHYDROGENASE"/>
    <property type="match status" value="1"/>
</dbReference>
<gene>
    <name evidence="6" type="ORF">DXH95_12870</name>
</gene>
<dbReference type="PIRSF" id="PIRSF000105">
    <property type="entry name" value="HCDH"/>
    <property type="match status" value="1"/>
</dbReference>
<evidence type="ECO:0000313" key="6">
    <source>
        <dbReference type="EMBL" id="RDV02818.1"/>
    </source>
</evidence>
<dbReference type="RefSeq" id="WP_115549920.1">
    <property type="nucleotide sequence ID" value="NZ_QRGP01000002.1"/>
</dbReference>
<dbReference type="InterPro" id="IPR008927">
    <property type="entry name" value="6-PGluconate_DH-like_C_sf"/>
</dbReference>
<sequence length="289" mass="31166">MRSVAVIGAGQMGAGIAQVSAAAGYHVMLSDIDLDRAKAGKNGIARAIHRLVEREKIGAAEAEQIIARIEPVASYEPMASAGLVIEAATEREDIKRKIFDEVGKVLGHQAVLATNTSSIPITRMAQSSPDPARFIGVHFFNPVPIMGLIEVIRGLATSEQTVEKVKMFGDALGKSMVFAEDVPGFIVNRILMPMLNEACFSLGEGVASIRDIDMACQIGLNHPMGPLTLADFIGLDTCFEIIKVLHDTTGDSKYRPAPLLVKYVEAGWLGRKTKRGFYDYSGEVPVPTR</sequence>
<feature type="site" description="Important for catalytic activity" evidence="2">
    <location>
        <position position="138"/>
    </location>
</feature>
<dbReference type="GO" id="GO:0070403">
    <property type="term" value="F:NAD+ binding"/>
    <property type="evidence" value="ECO:0007669"/>
    <property type="project" value="InterPro"/>
</dbReference>
<reference evidence="7" key="1">
    <citation type="submission" date="2018-08" db="EMBL/GenBank/DDBJ databases">
        <authorList>
            <person name="Kim S.-J."/>
            <person name="Jung G.-Y."/>
        </authorList>
    </citation>
    <scope>NUCLEOTIDE SEQUENCE [LARGE SCALE GENOMIC DNA]</scope>
    <source>
        <strain evidence="7">GY_G</strain>
    </source>
</reference>
<feature type="binding site" evidence="3">
    <location>
        <position position="272"/>
    </location>
    <ligand>
        <name>NAD(+)</name>
        <dbReference type="ChEBI" id="CHEBI:57540"/>
    </ligand>
</feature>
<dbReference type="Pfam" id="PF00725">
    <property type="entry name" value="3HCDH"/>
    <property type="match status" value="1"/>
</dbReference>
<dbReference type="Pfam" id="PF02737">
    <property type="entry name" value="3HCDH_N"/>
    <property type="match status" value="1"/>
</dbReference>
<keyword evidence="7" id="KW-1185">Reference proteome</keyword>
<evidence type="ECO:0000256" key="2">
    <source>
        <dbReference type="PIRSR" id="PIRSR000105-1"/>
    </source>
</evidence>
<dbReference type="SUPFAM" id="SSF51735">
    <property type="entry name" value="NAD(P)-binding Rossmann-fold domains"/>
    <property type="match status" value="1"/>
</dbReference>
<feature type="binding site" evidence="3">
    <location>
        <position position="90"/>
    </location>
    <ligand>
        <name>NAD(+)</name>
        <dbReference type="ChEBI" id="CHEBI:57540"/>
    </ligand>
</feature>
<dbReference type="GO" id="GO:0006631">
    <property type="term" value="P:fatty acid metabolic process"/>
    <property type="evidence" value="ECO:0007669"/>
    <property type="project" value="InterPro"/>
</dbReference>
<feature type="domain" description="3-hydroxyacyl-CoA dehydrogenase C-terminal" evidence="4">
    <location>
        <begin position="184"/>
        <end position="280"/>
    </location>
</feature>
<feature type="binding site" evidence="3">
    <location>
        <position position="117"/>
    </location>
    <ligand>
        <name>NAD(+)</name>
        <dbReference type="ChEBI" id="CHEBI:57540"/>
    </ligand>
</feature>
<protein>
    <submittedName>
        <fullName evidence="6">3-hydroxybutyryl-CoA dehydrogenase</fullName>
        <ecNumber evidence="6">1.1.1.157</ecNumber>
    </submittedName>
</protein>
<dbReference type="EMBL" id="QRGP01000002">
    <property type="protein sequence ID" value="RDV02818.1"/>
    <property type="molecule type" value="Genomic_DNA"/>
</dbReference>
<dbReference type="Gene3D" id="3.40.50.720">
    <property type="entry name" value="NAD(P)-binding Rossmann-like Domain"/>
    <property type="match status" value="1"/>
</dbReference>
<dbReference type="InterPro" id="IPR013328">
    <property type="entry name" value="6PGD_dom2"/>
</dbReference>
<dbReference type="EC" id="1.1.1.157" evidence="6"/>
<keyword evidence="1 6" id="KW-0560">Oxidoreductase</keyword>
<comment type="caution">
    <text evidence="6">The sequence shown here is derived from an EMBL/GenBank/DDBJ whole genome shotgun (WGS) entry which is preliminary data.</text>
</comment>
<dbReference type="AlphaFoldDB" id="A0A371B5F9"/>
<evidence type="ECO:0000259" key="4">
    <source>
        <dbReference type="Pfam" id="PF00725"/>
    </source>
</evidence>
<organism evidence="6 7">
    <name type="scientific">Sphingorhabdus pulchriflava</name>
    <dbReference type="NCBI Taxonomy" id="2292257"/>
    <lineage>
        <taxon>Bacteria</taxon>
        <taxon>Pseudomonadati</taxon>
        <taxon>Pseudomonadota</taxon>
        <taxon>Alphaproteobacteria</taxon>
        <taxon>Sphingomonadales</taxon>
        <taxon>Sphingomonadaceae</taxon>
        <taxon>Sphingorhabdus</taxon>
    </lineage>
</organism>
<feature type="binding site" evidence="3">
    <location>
        <begin position="8"/>
        <end position="13"/>
    </location>
    <ligand>
        <name>NAD(+)</name>
        <dbReference type="ChEBI" id="CHEBI:57540"/>
    </ligand>
</feature>
<keyword evidence="3" id="KW-0520">NAD</keyword>
<accession>A0A371B5F9</accession>
<evidence type="ECO:0000313" key="7">
    <source>
        <dbReference type="Proteomes" id="UP000263833"/>
    </source>
</evidence>
<dbReference type="InterPro" id="IPR006176">
    <property type="entry name" value="3-OHacyl-CoA_DH_NAD-bd"/>
</dbReference>
<dbReference type="InterPro" id="IPR006108">
    <property type="entry name" value="3HC_DH_C"/>
</dbReference>
<dbReference type="FunFam" id="3.40.50.720:FF:000009">
    <property type="entry name" value="Fatty oxidation complex, alpha subunit"/>
    <property type="match status" value="1"/>
</dbReference>